<comment type="caution">
    <text evidence="6">The sequence shown here is derived from an EMBL/GenBank/DDBJ whole genome shotgun (WGS) entry which is preliminary data.</text>
</comment>
<evidence type="ECO:0000256" key="4">
    <source>
        <dbReference type="ARBA" id="ARBA00023014"/>
    </source>
</evidence>
<dbReference type="SUPFAM" id="SSF50692">
    <property type="entry name" value="ADC-like"/>
    <property type="match status" value="1"/>
</dbReference>
<dbReference type="InterPro" id="IPR006963">
    <property type="entry name" value="Mopterin_OxRdtase_4Fe-4S_dom"/>
</dbReference>
<sequence>MQEPSAVGDVPPVAAVRHITCTLCEAMCALEVRLDAAGTIASVRGHEADPLSRGHICPKALALQDVHDDPDRLRSPVVRTPAGTWREVSWDEAVRYAAQVLTAVQREHGDDALAVYLGNPNVHSLGALTHHPTLVRLLRTRNRYSATSVDQLPHHVVAWALYGHQFLLPVPDIDRTDLLVLVGHNPMASNGSLWTVPDFPQRRRELASRGGRLVVLDPRRTETAKVADAHHFVRPGTDAAVLLAVVRELLTDDLADRPGGPAAYVDGVDRVRDAVEGFTPELAEEVSGMPADAVRGLARDLAAASSAAVHGRMGVSTQAHGVVCQWAIQAINVLTGNLDRPGGTMLTTPAADLIGRGVLSPGGLGKRRTRVRGLPGFGGELPVSALAEEITTPGEGQVRAVLTIAGNPVSSTPSGHLLDEALSGLDAMVAIDFYVNETTRHADVILPPASPLERDHYDLVFHMLAVRDTARWSPALFRPGRDTKQDWEIARDLGVAVLRARGGGLRARWSRATLRTEARLRLAPRRQLDALLRSSGARLSVTKLETMAAGADRGPLKPRLPERLMTPGKRIDLLPAVVADALPALLTTLSGGSALAEGELLLIGRRHQRDNNSWLHNAPRLTRGRARHALLAHPDDLAVRGIRDGDQVIVRSAVGEVRVEVSATEDLMRGVVSLPHGYGHARDGVRLRNATRLPGVSMNDLTDPSAVESVSGNAVLNGVPVTVAPLEVGVSP</sequence>
<protein>
    <submittedName>
        <fullName evidence="6">Molybdopterin oxidoreductase family protein</fullName>
    </submittedName>
</protein>
<comment type="similarity">
    <text evidence="1">Belongs to the prokaryotic molybdopterin-containing oxidoreductase family.</text>
</comment>
<dbReference type="PANTHER" id="PTHR43742">
    <property type="entry name" value="TRIMETHYLAMINE-N-OXIDE REDUCTASE"/>
    <property type="match status" value="1"/>
</dbReference>
<dbReference type="Pfam" id="PF00384">
    <property type="entry name" value="Molybdopterin"/>
    <property type="match status" value="1"/>
</dbReference>
<accession>A0ABP8K328</accession>
<reference evidence="7" key="1">
    <citation type="journal article" date="2019" name="Int. J. Syst. Evol. Microbiol.">
        <title>The Global Catalogue of Microorganisms (GCM) 10K type strain sequencing project: providing services to taxonomists for standard genome sequencing and annotation.</title>
        <authorList>
            <consortium name="The Broad Institute Genomics Platform"/>
            <consortium name="The Broad Institute Genome Sequencing Center for Infectious Disease"/>
            <person name="Wu L."/>
            <person name="Ma J."/>
        </authorList>
    </citation>
    <scope>NUCLEOTIDE SEQUENCE [LARGE SCALE GENOMIC DNA]</scope>
    <source>
        <strain evidence="7">JCM 17809</strain>
    </source>
</reference>
<evidence type="ECO:0000313" key="6">
    <source>
        <dbReference type="EMBL" id="GAA4399441.1"/>
    </source>
</evidence>
<dbReference type="InterPro" id="IPR050612">
    <property type="entry name" value="Prok_Mopterin_Oxidored"/>
</dbReference>
<keyword evidence="2" id="KW-0479">Metal-binding</keyword>
<evidence type="ECO:0000259" key="5">
    <source>
        <dbReference type="PROSITE" id="PS51669"/>
    </source>
</evidence>
<feature type="domain" description="4Fe-4S Mo/W bis-MGD-type" evidence="5">
    <location>
        <begin position="14"/>
        <end position="71"/>
    </location>
</feature>
<dbReference type="InterPro" id="IPR006657">
    <property type="entry name" value="MoPterin_dinucl-bd_dom"/>
</dbReference>
<dbReference type="Pfam" id="PF01568">
    <property type="entry name" value="Molydop_binding"/>
    <property type="match status" value="1"/>
</dbReference>
<keyword evidence="7" id="KW-1185">Reference proteome</keyword>
<dbReference type="InterPro" id="IPR006656">
    <property type="entry name" value="Mopterin_OxRdtase"/>
</dbReference>
<dbReference type="SUPFAM" id="SSF53706">
    <property type="entry name" value="Formate dehydrogenase/DMSO reductase, domains 1-3"/>
    <property type="match status" value="1"/>
</dbReference>
<dbReference type="Gene3D" id="3.40.50.740">
    <property type="match status" value="1"/>
</dbReference>
<dbReference type="Proteomes" id="UP001500945">
    <property type="component" value="Unassembled WGS sequence"/>
</dbReference>
<dbReference type="Gene3D" id="3.40.228.10">
    <property type="entry name" value="Dimethylsulfoxide Reductase, domain 2"/>
    <property type="match status" value="1"/>
</dbReference>
<proteinExistence type="inferred from homology"/>
<evidence type="ECO:0000256" key="1">
    <source>
        <dbReference type="ARBA" id="ARBA00010312"/>
    </source>
</evidence>
<dbReference type="PANTHER" id="PTHR43742:SF2">
    <property type="entry name" value="ASSIMILATORY NITRATE REDUCTASE CATALYTIC SUBUNIT"/>
    <property type="match status" value="1"/>
</dbReference>
<gene>
    <name evidence="6" type="ORF">GCM10023168_06780</name>
</gene>
<organism evidence="6 7">
    <name type="scientific">Fodinibacter luteus</name>
    <dbReference type="NCBI Taxonomy" id="552064"/>
    <lineage>
        <taxon>Bacteria</taxon>
        <taxon>Bacillati</taxon>
        <taxon>Actinomycetota</taxon>
        <taxon>Actinomycetes</taxon>
        <taxon>Micrococcales</taxon>
        <taxon>Intrasporangiaceae</taxon>
        <taxon>Fodinibacter (ex Wang et al. 2009)</taxon>
    </lineage>
</organism>
<keyword evidence="4" id="KW-0411">Iron-sulfur</keyword>
<dbReference type="InterPro" id="IPR009010">
    <property type="entry name" value="Asp_de-COase-like_dom_sf"/>
</dbReference>
<dbReference type="Gene3D" id="2.40.40.20">
    <property type="match status" value="1"/>
</dbReference>
<evidence type="ECO:0000256" key="2">
    <source>
        <dbReference type="ARBA" id="ARBA00022723"/>
    </source>
</evidence>
<dbReference type="EMBL" id="BAABGM010000003">
    <property type="protein sequence ID" value="GAA4399441.1"/>
    <property type="molecule type" value="Genomic_DNA"/>
</dbReference>
<evidence type="ECO:0000256" key="3">
    <source>
        <dbReference type="ARBA" id="ARBA00023004"/>
    </source>
</evidence>
<dbReference type="PROSITE" id="PS51669">
    <property type="entry name" value="4FE4S_MOW_BIS_MGD"/>
    <property type="match status" value="1"/>
</dbReference>
<evidence type="ECO:0000313" key="7">
    <source>
        <dbReference type="Proteomes" id="UP001500945"/>
    </source>
</evidence>
<name>A0ABP8K328_9MICO</name>
<dbReference type="Pfam" id="PF04879">
    <property type="entry name" value="Molybdop_Fe4S4"/>
    <property type="match status" value="1"/>
</dbReference>
<keyword evidence="3" id="KW-0408">Iron</keyword>
<dbReference type="Gene3D" id="2.20.25.90">
    <property type="entry name" value="ADC-like domains"/>
    <property type="match status" value="1"/>
</dbReference>
<dbReference type="SMART" id="SM00926">
    <property type="entry name" value="Molybdop_Fe4S4"/>
    <property type="match status" value="1"/>
</dbReference>